<gene>
    <name evidence="2" type="ORF">EV213_103283</name>
</gene>
<sequence>MSRNTLRSFSAGIVFAVVVVLIFTGFSPQPTLSEASVNRYLDANGQMAVSADGSLSSTDEQPAADKGDELQKNEESPSPVSDEGANADNDNAEDENAAPEEPKTEWTITVEEGMSTYEVSQQLEELGLLDASVLTNYLEDNNIAQYVQIGDHEIKAGMNIVEIAKQITNR</sequence>
<dbReference type="Proteomes" id="UP000295632">
    <property type="component" value="Unassembled WGS sequence"/>
</dbReference>
<proteinExistence type="predicted"/>
<feature type="compositionally biased region" description="Basic and acidic residues" evidence="1">
    <location>
        <begin position="63"/>
        <end position="75"/>
    </location>
</feature>
<dbReference type="OrthoDB" id="2138957at2"/>
<dbReference type="AlphaFoldDB" id="A0A4R6U5E9"/>
<evidence type="ECO:0000313" key="3">
    <source>
        <dbReference type="Proteomes" id="UP000295632"/>
    </source>
</evidence>
<evidence type="ECO:0000313" key="2">
    <source>
        <dbReference type="EMBL" id="TDQ41700.1"/>
    </source>
</evidence>
<dbReference type="EMBL" id="SNYJ01000003">
    <property type="protein sequence ID" value="TDQ41700.1"/>
    <property type="molecule type" value="Genomic_DNA"/>
</dbReference>
<comment type="caution">
    <text evidence="2">The sequence shown here is derived from an EMBL/GenBank/DDBJ whole genome shotgun (WGS) entry which is preliminary data.</text>
</comment>
<feature type="region of interest" description="Disordered" evidence="1">
    <location>
        <begin position="51"/>
        <end position="105"/>
    </location>
</feature>
<dbReference type="Gene3D" id="3.30.1490.480">
    <property type="entry name" value="Endolytic murein transglycosylase"/>
    <property type="match status" value="1"/>
</dbReference>
<organism evidence="2 3">
    <name type="scientific">Aureibacillus halotolerans</name>
    <dbReference type="NCBI Taxonomy" id="1508390"/>
    <lineage>
        <taxon>Bacteria</taxon>
        <taxon>Bacillati</taxon>
        <taxon>Bacillota</taxon>
        <taxon>Bacilli</taxon>
        <taxon>Bacillales</taxon>
        <taxon>Bacillaceae</taxon>
        <taxon>Aureibacillus</taxon>
    </lineage>
</organism>
<evidence type="ECO:0000256" key="1">
    <source>
        <dbReference type="SAM" id="MobiDB-lite"/>
    </source>
</evidence>
<name>A0A4R6U5E9_9BACI</name>
<accession>A0A4R6U5E9</accession>
<keyword evidence="3" id="KW-1185">Reference proteome</keyword>
<reference evidence="2 3" key="1">
    <citation type="submission" date="2019-03" db="EMBL/GenBank/DDBJ databases">
        <title>Genomic Encyclopedia of Type Strains, Phase IV (KMG-IV): sequencing the most valuable type-strain genomes for metagenomic binning, comparative biology and taxonomic classification.</title>
        <authorList>
            <person name="Goeker M."/>
        </authorList>
    </citation>
    <scope>NUCLEOTIDE SEQUENCE [LARGE SCALE GENOMIC DNA]</scope>
    <source>
        <strain evidence="2 3">DSM 28697</strain>
    </source>
</reference>
<dbReference type="RefSeq" id="WP_133579554.1">
    <property type="nucleotide sequence ID" value="NZ_SNYJ01000003.1"/>
</dbReference>
<protein>
    <recommendedName>
        <fullName evidence="4">YceG-like family protein</fullName>
    </recommendedName>
</protein>
<evidence type="ECO:0008006" key="4">
    <source>
        <dbReference type="Google" id="ProtNLM"/>
    </source>
</evidence>